<evidence type="ECO:0000313" key="4">
    <source>
        <dbReference type="Proteomes" id="UP000694300"/>
    </source>
</evidence>
<dbReference type="RefSeq" id="WP_218596148.1">
    <property type="nucleotide sequence ID" value="NZ_JADQDE010000005.1"/>
</dbReference>
<organism evidence="2 4">
    <name type="scientific">Pseudonocardia oceani</name>
    <dbReference type="NCBI Taxonomy" id="2792013"/>
    <lineage>
        <taxon>Bacteria</taxon>
        <taxon>Bacillati</taxon>
        <taxon>Actinomycetota</taxon>
        <taxon>Actinomycetes</taxon>
        <taxon>Pseudonocardiales</taxon>
        <taxon>Pseudonocardiaceae</taxon>
        <taxon>Pseudonocardia</taxon>
    </lineage>
</organism>
<gene>
    <name evidence="2" type="ORF">I4I82_26400</name>
    <name evidence="3" type="ORF">I4I82_33435</name>
</gene>
<evidence type="ECO:0000313" key="3">
    <source>
        <dbReference type="EMBL" id="MBW0132552.1"/>
    </source>
</evidence>
<name>A0ABS6UGY5_9PSEU</name>
<reference evidence="2 4" key="1">
    <citation type="submission" date="2020-11" db="EMBL/GenBank/DDBJ databases">
        <title>Pseudonocardia abyssalis sp. nov. and Pseudonocardia oceani sp. nov., description and phylogenomic analysis of two novel actinomycetes isolated from the deep Southern Ocean.</title>
        <authorList>
            <person name="Parra J."/>
        </authorList>
    </citation>
    <scope>NUCLEOTIDE SEQUENCE [LARGE SCALE GENOMIC DNA]</scope>
    <source>
        <strain evidence="2">KRD-185</strain>
        <strain evidence="4">KRD185</strain>
    </source>
</reference>
<evidence type="ECO:0000256" key="1">
    <source>
        <dbReference type="SAM" id="MobiDB-lite"/>
    </source>
</evidence>
<sequence length="84" mass="9105">MAKLDLYEVPHRGHTATLKLSEDEAEALYGDRAKRVGPAAQVEPQPVPRPPYATDDSDDAEPVPAEKQAPAPRNKARTASTSQK</sequence>
<feature type="region of interest" description="Disordered" evidence="1">
    <location>
        <begin position="29"/>
        <end position="84"/>
    </location>
</feature>
<accession>A0ABS6UGY5</accession>
<comment type="caution">
    <text evidence="2">The sequence shown here is derived from an EMBL/GenBank/DDBJ whole genome shotgun (WGS) entry which is preliminary data.</text>
</comment>
<evidence type="ECO:0000313" key="2">
    <source>
        <dbReference type="EMBL" id="MBW0131186.1"/>
    </source>
</evidence>
<proteinExistence type="predicted"/>
<dbReference type="Proteomes" id="UP000694300">
    <property type="component" value="Unassembled WGS sequence"/>
</dbReference>
<protein>
    <submittedName>
        <fullName evidence="2">Uncharacterized protein</fullName>
    </submittedName>
</protein>
<dbReference type="EMBL" id="JADQDF010000003">
    <property type="protein sequence ID" value="MBW0132552.1"/>
    <property type="molecule type" value="Genomic_DNA"/>
</dbReference>
<keyword evidence="4" id="KW-1185">Reference proteome</keyword>
<dbReference type="EMBL" id="JADQDF010000001">
    <property type="protein sequence ID" value="MBW0131186.1"/>
    <property type="molecule type" value="Genomic_DNA"/>
</dbReference>